<dbReference type="SMART" id="SM00642">
    <property type="entry name" value="Aamy"/>
    <property type="match status" value="1"/>
</dbReference>
<evidence type="ECO:0000313" key="2">
    <source>
        <dbReference type="EMBL" id="MDT0259822.1"/>
    </source>
</evidence>
<dbReference type="Gene3D" id="3.20.20.80">
    <property type="entry name" value="Glycosidases"/>
    <property type="match status" value="1"/>
</dbReference>
<dbReference type="Gene3D" id="1.10.10.470">
    <property type="entry name" value="Maltooligosyl trehalose synthase, domain 4"/>
    <property type="match status" value="1"/>
</dbReference>
<feature type="domain" description="Glycosyl hydrolase family 13 catalytic" evidence="1">
    <location>
        <begin position="14"/>
        <end position="654"/>
    </location>
</feature>
<dbReference type="PANTHER" id="PTHR10357">
    <property type="entry name" value="ALPHA-AMYLASE FAMILY MEMBER"/>
    <property type="match status" value="1"/>
</dbReference>
<dbReference type="Proteomes" id="UP001183176">
    <property type="component" value="Unassembled WGS sequence"/>
</dbReference>
<sequence length="780" mass="85544">MAVPTSTYRLQIRQQFPLSAAAEVADYLKTLGADAVYLSPILQATSGSDHGYDLTSHDRVDPERGGEQGRLDVVAKARELGLEVVVDIVPNHMGVADAAQNKAWWELLRLGSEGEHAAWFDVDWKAGGGRIKLPVLGDDFTDDQLTLEDGELRYFEHRFPIAPGTAPGGATPAEVHGRQHYELVSYRRADAEQNYRRFFAVTDLAGIRVENRAVFDATHAELLRWVSTGGVDGIRIDHPDGLANPAEYLEWLAAAAPDSWITVEKITEPGELLPEQWPVAGTTGYDALAEVNSLLYDPADEATASSRYRSLTGDDRDWGSHVAQGKRLVATTILHAELLRIGRAVRAAAPDLADGDELVVAALTELAVAFPVYRSYQPVGNEQLRAAVQLATSRKPELAGTFDALLPLLAGGDREVTVRFEQATGAIMAKGVEDTAYYRYNRAIGLNEVGGDPGSFGSTVAEFHAAQEQRQRLLPESMTTLSTHDTKRSEDVRARVAVLPELGERWYAAAEQLMQRCPLPDQSFGYLLWQTFVGAGWIEPERMHAYAEKAMREASAGTGWRDSDADFEAAVHAVVDRAYVDKEIYNLLDDLMAEVTPHGWSNSLSQKLVQLTMPGIPDVYQGTELFDYSLVDPDNRRPVDFDLRRQLLSELDSRPAHSVNSGRSSTPGLQLEMIGKAKLWLTACVLRLRRLHPDRFSSYTPLTAAGEAAEHVVAFDRGGAITVATRLPVGLQRAGGWHDTAVTLPNGRYRDDLTGHEYSGTVEVAVLLADYPVALLALSD</sequence>
<dbReference type="Pfam" id="PF00128">
    <property type="entry name" value="Alpha-amylase"/>
    <property type="match status" value="1"/>
</dbReference>
<dbReference type="RefSeq" id="WP_311420981.1">
    <property type="nucleotide sequence ID" value="NZ_JAVREH010000001.1"/>
</dbReference>
<evidence type="ECO:0000313" key="3">
    <source>
        <dbReference type="Proteomes" id="UP001183176"/>
    </source>
</evidence>
<evidence type="ECO:0000259" key="1">
    <source>
        <dbReference type="SMART" id="SM00642"/>
    </source>
</evidence>
<comment type="caution">
    <text evidence="2">The sequence shown here is derived from an EMBL/GenBank/DDBJ whole genome shotgun (WGS) entry which is preliminary data.</text>
</comment>
<name>A0ABU2J498_9ACTN</name>
<dbReference type="InterPro" id="IPR017853">
    <property type="entry name" value="GH"/>
</dbReference>
<accession>A0ABU2J498</accession>
<dbReference type="InterPro" id="IPR013797">
    <property type="entry name" value="Maltooligo_trehalose_synth_4"/>
</dbReference>
<reference evidence="3" key="1">
    <citation type="submission" date="2023-07" db="EMBL/GenBank/DDBJ databases">
        <title>30 novel species of actinomycetes from the DSMZ collection.</title>
        <authorList>
            <person name="Nouioui I."/>
        </authorList>
    </citation>
    <scope>NUCLEOTIDE SEQUENCE [LARGE SCALE GENOMIC DNA]</scope>
    <source>
        <strain evidence="3">DSM 44399</strain>
    </source>
</reference>
<organism evidence="2 3">
    <name type="scientific">Jatrophihabitans lederbergiae</name>
    <dbReference type="NCBI Taxonomy" id="3075547"/>
    <lineage>
        <taxon>Bacteria</taxon>
        <taxon>Bacillati</taxon>
        <taxon>Actinomycetota</taxon>
        <taxon>Actinomycetes</taxon>
        <taxon>Jatrophihabitantales</taxon>
        <taxon>Jatrophihabitantaceae</taxon>
        <taxon>Jatrophihabitans</taxon>
    </lineage>
</organism>
<dbReference type="CDD" id="cd11336">
    <property type="entry name" value="AmyAc_MTSase"/>
    <property type="match status" value="1"/>
</dbReference>
<dbReference type="EC" id="5.4.99.15" evidence="2"/>
<dbReference type="InterPro" id="IPR006047">
    <property type="entry name" value="GH13_cat_dom"/>
</dbReference>
<dbReference type="Gene3D" id="3.30.1590.10">
    <property type="entry name" value="Maltooligosyl trehalose synthase, domain 2"/>
    <property type="match status" value="1"/>
</dbReference>
<keyword evidence="3" id="KW-1185">Reference proteome</keyword>
<dbReference type="GO" id="GO:0047470">
    <property type="term" value="F:(1,4)-alpha-D-glucan 1-alpha-D-glucosylmutase activity"/>
    <property type="evidence" value="ECO:0007669"/>
    <property type="project" value="UniProtKB-EC"/>
</dbReference>
<gene>
    <name evidence="2" type="primary">treY</name>
    <name evidence="2" type="ORF">RM423_00270</name>
</gene>
<dbReference type="PANTHER" id="PTHR10357:SF216">
    <property type="entry name" value="MALTOOLIGOSYL TREHALOSE SYNTHASE-RELATED"/>
    <property type="match status" value="1"/>
</dbReference>
<dbReference type="Gene3D" id="1.10.150.200">
    <property type="entry name" value="Maltooligosyl trehalose synthase, domain 3"/>
    <property type="match status" value="1"/>
</dbReference>
<keyword evidence="2" id="KW-0413">Isomerase</keyword>
<dbReference type="NCBIfam" id="TIGR02401">
    <property type="entry name" value="trehalose_TreY"/>
    <property type="match status" value="1"/>
</dbReference>
<dbReference type="EMBL" id="JAVREH010000001">
    <property type="protein sequence ID" value="MDT0259822.1"/>
    <property type="molecule type" value="Genomic_DNA"/>
</dbReference>
<proteinExistence type="predicted"/>
<dbReference type="SUPFAM" id="SSF51445">
    <property type="entry name" value="(Trans)glycosidases"/>
    <property type="match status" value="1"/>
</dbReference>
<protein>
    <submittedName>
        <fullName evidence="2">Malto-oligosyltrehalose synthase</fullName>
        <ecNumber evidence="2">5.4.99.15</ecNumber>
    </submittedName>
</protein>
<dbReference type="InterPro" id="IPR012767">
    <property type="entry name" value="Trehalose_TreY"/>
</dbReference>